<dbReference type="GO" id="GO:0004065">
    <property type="term" value="F:arylsulfatase activity"/>
    <property type="evidence" value="ECO:0007669"/>
    <property type="project" value="UniProtKB-EC"/>
</dbReference>
<protein>
    <submittedName>
        <fullName evidence="7">Arylsulfatase</fullName>
        <ecNumber evidence="7">3.1.6.1</ecNumber>
    </submittedName>
</protein>
<evidence type="ECO:0000256" key="5">
    <source>
        <dbReference type="SAM" id="SignalP"/>
    </source>
</evidence>
<comment type="similarity">
    <text evidence="1">Belongs to the sulfatase family.</text>
</comment>
<feature type="domain" description="Sulfatase N-terminal" evidence="6">
    <location>
        <begin position="52"/>
        <end position="385"/>
    </location>
</feature>
<proteinExistence type="inferred from homology"/>
<keyword evidence="5" id="KW-0732">Signal</keyword>
<evidence type="ECO:0000256" key="4">
    <source>
        <dbReference type="ARBA" id="ARBA00022837"/>
    </source>
</evidence>
<dbReference type="Pfam" id="PF00884">
    <property type="entry name" value="Sulfatase"/>
    <property type="match status" value="1"/>
</dbReference>
<dbReference type="InterPro" id="IPR006311">
    <property type="entry name" value="TAT_signal"/>
</dbReference>
<dbReference type="PANTHER" id="PTHR42693:SF53">
    <property type="entry name" value="ENDO-4-O-SULFATASE"/>
    <property type="match status" value="1"/>
</dbReference>
<dbReference type="PANTHER" id="PTHR42693">
    <property type="entry name" value="ARYLSULFATASE FAMILY MEMBER"/>
    <property type="match status" value="1"/>
</dbReference>
<keyword evidence="4" id="KW-0106">Calcium</keyword>
<keyword evidence="2" id="KW-0479">Metal-binding</keyword>
<gene>
    <name evidence="7" type="ORF">SMSP2_01367</name>
</gene>
<organism evidence="7 8">
    <name type="scientific">Limihaloglobus sulfuriphilus</name>
    <dbReference type="NCBI Taxonomy" id="1851148"/>
    <lineage>
        <taxon>Bacteria</taxon>
        <taxon>Pseudomonadati</taxon>
        <taxon>Planctomycetota</taxon>
        <taxon>Phycisphaerae</taxon>
        <taxon>Sedimentisphaerales</taxon>
        <taxon>Sedimentisphaeraceae</taxon>
        <taxon>Limihaloglobus</taxon>
    </lineage>
</organism>
<dbReference type="RefSeq" id="WP_146683223.1">
    <property type="nucleotide sequence ID" value="NZ_CP019646.1"/>
</dbReference>
<evidence type="ECO:0000313" key="8">
    <source>
        <dbReference type="Proteomes" id="UP000188181"/>
    </source>
</evidence>
<dbReference type="InterPro" id="IPR050738">
    <property type="entry name" value="Sulfatase"/>
</dbReference>
<dbReference type="KEGG" id="pbas:SMSP2_01367"/>
<sequence precursor="true">MNNAKTNRRDFLASMSFSVAALAAGNTTVLARNNAAQTATNQTQNGSTDKKPNIIIIFSDQMRSFSLGCYGNRFVKTPNIDRLAESGLRFETAVSNSPTCVPGRSNLLSGQYCRTCVGARANEMTKGLGSDGLYGRNDRLKFPDITLAEVLKKSGYKTAEVGKWHIDTKPTLLGFDEVLTEGRKSEMGGKYLNQYADLESVKSYVKENKNEPFFLYYNILSPHMPIFHDVPEKYTQMYKPEKVPLRKNVLKDGRIAYDRRWFGIYTGGLPRYRKSGNDDLPPDFSLRELTALYYGAVTWVDDLIGELMSTLKAEGVEDNTIILFAADHGDLLGSHHLWNKARLYDEAVRIPMIFRWPAVIKKASVNKKQVASLVDVMPTLLSLCGEKIPETVQGQNLAPLLRGETDSLEQDYAFIETPYREAGIRTPKHLYGALVSEDDTAIMEDEYLFFDMEKDPYQTNNLAKTAGKSAIAKNLRQKLLEWDKNTPRLKGDHYKPWV</sequence>
<feature type="chain" id="PRO_5013315497" evidence="5">
    <location>
        <begin position="24"/>
        <end position="498"/>
    </location>
</feature>
<name>A0A1Q2ME67_9BACT</name>
<accession>A0A1Q2ME67</accession>
<dbReference type="InterPro" id="IPR017850">
    <property type="entry name" value="Alkaline_phosphatase_core_sf"/>
</dbReference>
<dbReference type="InterPro" id="IPR000917">
    <property type="entry name" value="Sulfatase_N"/>
</dbReference>
<evidence type="ECO:0000256" key="2">
    <source>
        <dbReference type="ARBA" id="ARBA00022723"/>
    </source>
</evidence>
<dbReference type="Gene3D" id="3.40.720.10">
    <property type="entry name" value="Alkaline Phosphatase, subunit A"/>
    <property type="match status" value="1"/>
</dbReference>
<dbReference type="Proteomes" id="UP000188181">
    <property type="component" value="Chromosome"/>
</dbReference>
<dbReference type="GO" id="GO:0046872">
    <property type="term" value="F:metal ion binding"/>
    <property type="evidence" value="ECO:0007669"/>
    <property type="project" value="UniProtKB-KW"/>
</dbReference>
<dbReference type="SUPFAM" id="SSF53649">
    <property type="entry name" value="Alkaline phosphatase-like"/>
    <property type="match status" value="1"/>
</dbReference>
<dbReference type="OrthoDB" id="9762324at2"/>
<evidence type="ECO:0000259" key="6">
    <source>
        <dbReference type="Pfam" id="PF00884"/>
    </source>
</evidence>
<dbReference type="EMBL" id="CP019646">
    <property type="protein sequence ID" value="AQQ71003.1"/>
    <property type="molecule type" value="Genomic_DNA"/>
</dbReference>
<dbReference type="PROSITE" id="PS00149">
    <property type="entry name" value="SULFATASE_2"/>
    <property type="match status" value="1"/>
</dbReference>
<dbReference type="EC" id="3.1.6.1" evidence="7"/>
<reference evidence="8" key="1">
    <citation type="submission" date="2017-02" db="EMBL/GenBank/DDBJ databases">
        <title>Comparative genomics and description of representatives of a novel lineage of planctomycetes thriving in anoxic sediments.</title>
        <authorList>
            <person name="Spring S."/>
            <person name="Bunk B."/>
            <person name="Sproer C."/>
        </authorList>
    </citation>
    <scope>NUCLEOTIDE SEQUENCE [LARGE SCALE GENOMIC DNA]</scope>
    <source>
        <strain evidence="8">SM-Chi-D1</strain>
    </source>
</reference>
<dbReference type="AlphaFoldDB" id="A0A1Q2ME67"/>
<evidence type="ECO:0000256" key="3">
    <source>
        <dbReference type="ARBA" id="ARBA00022801"/>
    </source>
</evidence>
<dbReference type="InterPro" id="IPR024607">
    <property type="entry name" value="Sulfatase_CS"/>
</dbReference>
<evidence type="ECO:0000313" key="7">
    <source>
        <dbReference type="EMBL" id="AQQ71003.1"/>
    </source>
</evidence>
<keyword evidence="3 7" id="KW-0378">Hydrolase</keyword>
<dbReference type="STRING" id="1851148.SMSP2_01367"/>
<keyword evidence="8" id="KW-1185">Reference proteome</keyword>
<evidence type="ECO:0000256" key="1">
    <source>
        <dbReference type="ARBA" id="ARBA00008779"/>
    </source>
</evidence>
<dbReference type="PROSITE" id="PS51318">
    <property type="entry name" value="TAT"/>
    <property type="match status" value="1"/>
</dbReference>
<feature type="signal peptide" evidence="5">
    <location>
        <begin position="1"/>
        <end position="23"/>
    </location>
</feature>